<comment type="caution">
    <text evidence="12">The sequence shown here is derived from an EMBL/GenBank/DDBJ whole genome shotgun (WGS) entry which is preliminary data.</text>
</comment>
<dbReference type="GO" id="GO:0000070">
    <property type="term" value="P:mitotic sister chromatid segregation"/>
    <property type="evidence" value="ECO:0007669"/>
    <property type="project" value="TreeGrafter"/>
</dbReference>
<organism evidence="12 13">
    <name type="scientific">Actinomortierella ambigua</name>
    <dbReference type="NCBI Taxonomy" id="1343610"/>
    <lineage>
        <taxon>Eukaryota</taxon>
        <taxon>Fungi</taxon>
        <taxon>Fungi incertae sedis</taxon>
        <taxon>Mucoromycota</taxon>
        <taxon>Mortierellomycotina</taxon>
        <taxon>Mortierellomycetes</taxon>
        <taxon>Mortierellales</taxon>
        <taxon>Mortierellaceae</taxon>
        <taxon>Actinomortierella</taxon>
    </lineage>
</organism>
<feature type="compositionally biased region" description="Low complexity" evidence="11">
    <location>
        <begin position="18"/>
        <end position="39"/>
    </location>
</feature>
<keyword evidence="13" id="KW-1185">Reference proteome</keyword>
<dbReference type="PANTHER" id="PTHR14527:SF2">
    <property type="entry name" value="PROTEIN MIS12 HOMOLOG"/>
    <property type="match status" value="1"/>
</dbReference>
<evidence type="ECO:0000256" key="4">
    <source>
        <dbReference type="ARBA" id="ARBA00022618"/>
    </source>
</evidence>
<keyword evidence="9" id="KW-0137">Centromere</keyword>
<dbReference type="GO" id="GO:0051301">
    <property type="term" value="P:cell division"/>
    <property type="evidence" value="ECO:0007669"/>
    <property type="project" value="UniProtKB-KW"/>
</dbReference>
<keyword evidence="7 10" id="KW-0175">Coiled coil</keyword>
<keyword evidence="4" id="KW-0132">Cell division</keyword>
<reference evidence="12" key="1">
    <citation type="journal article" date="2020" name="Fungal Divers.">
        <title>Resolving the Mortierellaceae phylogeny through synthesis of multi-gene phylogenetics and phylogenomics.</title>
        <authorList>
            <person name="Vandepol N."/>
            <person name="Liber J."/>
            <person name="Desiro A."/>
            <person name="Na H."/>
            <person name="Kennedy M."/>
            <person name="Barry K."/>
            <person name="Grigoriev I.V."/>
            <person name="Miller A.N."/>
            <person name="O'Donnell K."/>
            <person name="Stajich J.E."/>
            <person name="Bonito G."/>
        </authorList>
    </citation>
    <scope>NUCLEOTIDE SEQUENCE</scope>
    <source>
        <strain evidence="12">BC1065</strain>
    </source>
</reference>
<dbReference type="InterPro" id="IPR008685">
    <property type="entry name" value="Centromere_Mis12"/>
</dbReference>
<evidence type="ECO:0008006" key="14">
    <source>
        <dbReference type="Google" id="ProtNLM"/>
    </source>
</evidence>
<feature type="region of interest" description="Disordered" evidence="11">
    <location>
        <begin position="1"/>
        <end position="74"/>
    </location>
</feature>
<keyword evidence="6" id="KW-0995">Kinetochore</keyword>
<protein>
    <recommendedName>
        <fullName evidence="14">Mis12-domain-containing protein</fullName>
    </recommendedName>
</protein>
<gene>
    <name evidence="12" type="ORF">DFQ27_007735</name>
</gene>
<keyword evidence="5" id="KW-0498">Mitosis</keyword>
<dbReference type="AlphaFoldDB" id="A0A9P6TZP1"/>
<evidence type="ECO:0000256" key="11">
    <source>
        <dbReference type="SAM" id="MobiDB-lite"/>
    </source>
</evidence>
<comment type="similarity">
    <text evidence="2">Belongs to the mis12 family.</text>
</comment>
<proteinExistence type="inferred from homology"/>
<feature type="coiled-coil region" evidence="10">
    <location>
        <begin position="219"/>
        <end position="280"/>
    </location>
</feature>
<evidence type="ECO:0000256" key="5">
    <source>
        <dbReference type="ARBA" id="ARBA00022776"/>
    </source>
</evidence>
<evidence type="ECO:0000256" key="9">
    <source>
        <dbReference type="ARBA" id="ARBA00023328"/>
    </source>
</evidence>
<name>A0A9P6TZP1_9FUNG</name>
<keyword evidence="3" id="KW-0158">Chromosome</keyword>
<dbReference type="OrthoDB" id="1884855at2759"/>
<dbReference type="PANTHER" id="PTHR14527">
    <property type="entry name" value="PROTEIN MIS12 HOMOLOG"/>
    <property type="match status" value="1"/>
</dbReference>
<keyword evidence="8" id="KW-0131">Cell cycle</keyword>
<evidence type="ECO:0000256" key="10">
    <source>
        <dbReference type="SAM" id="Coils"/>
    </source>
</evidence>
<evidence type="ECO:0000256" key="3">
    <source>
        <dbReference type="ARBA" id="ARBA00022454"/>
    </source>
</evidence>
<sequence length="342" mass="39729">MNAQRKQQQQQPPPPLPQQQQQQKQQQQQPKRLPQAAPPSHHPRHNQGTHAQPPPDPQPPSLQLQLQQPAMQERQRRIYQQQLLTEHFGYSPLSFVDDVINSINNLIYQASMALQAYAEQEMADIDPSLMECAKCIHRFETLLESAVDKNFDRFELYALKNIFGVPEDVDVVLPHYEALDFDIPDSKERELDDQLAMLRRQVIATKALNYKLRKELEMQNRKKRQLEKCRDQIMFLREAIKEFGDVQPLPQTLIFIRDNIETLHDRFQQLYTKLQQYQQQDQQLLSKSSSSASTTSSGTSSSSALASLRDHLARLQPDQRAIYIQSVVRKQTDELQRSRAQG</sequence>
<evidence type="ECO:0000313" key="12">
    <source>
        <dbReference type="EMBL" id="KAG0252980.1"/>
    </source>
</evidence>
<accession>A0A9P6TZP1</accession>
<feature type="compositionally biased region" description="Low complexity" evidence="11">
    <location>
        <begin position="1"/>
        <end position="10"/>
    </location>
</feature>
<evidence type="ECO:0000256" key="6">
    <source>
        <dbReference type="ARBA" id="ARBA00022838"/>
    </source>
</evidence>
<evidence type="ECO:0000313" key="13">
    <source>
        <dbReference type="Proteomes" id="UP000807716"/>
    </source>
</evidence>
<evidence type="ECO:0000256" key="1">
    <source>
        <dbReference type="ARBA" id="ARBA00004629"/>
    </source>
</evidence>
<dbReference type="GO" id="GO:0005634">
    <property type="term" value="C:nucleus"/>
    <property type="evidence" value="ECO:0007669"/>
    <property type="project" value="InterPro"/>
</dbReference>
<evidence type="ECO:0000256" key="7">
    <source>
        <dbReference type="ARBA" id="ARBA00023054"/>
    </source>
</evidence>
<evidence type="ECO:0000256" key="8">
    <source>
        <dbReference type="ARBA" id="ARBA00023306"/>
    </source>
</evidence>
<dbReference type="EMBL" id="JAAAJB010000617">
    <property type="protein sequence ID" value="KAG0252980.1"/>
    <property type="molecule type" value="Genomic_DNA"/>
</dbReference>
<evidence type="ECO:0000256" key="2">
    <source>
        <dbReference type="ARBA" id="ARBA00008643"/>
    </source>
</evidence>
<dbReference type="Proteomes" id="UP000807716">
    <property type="component" value="Unassembled WGS sequence"/>
</dbReference>
<dbReference type="GO" id="GO:0051382">
    <property type="term" value="P:kinetochore assembly"/>
    <property type="evidence" value="ECO:0007669"/>
    <property type="project" value="TreeGrafter"/>
</dbReference>
<dbReference type="Pfam" id="PF05859">
    <property type="entry name" value="Mis12"/>
    <property type="match status" value="1"/>
</dbReference>
<comment type="subcellular location">
    <subcellularLocation>
        <location evidence="1">Chromosome</location>
        <location evidence="1">Centromere</location>
        <location evidence="1">Kinetochore</location>
    </subcellularLocation>
</comment>
<dbReference type="GO" id="GO:0000444">
    <property type="term" value="C:MIS12/MIND type complex"/>
    <property type="evidence" value="ECO:0007669"/>
    <property type="project" value="TreeGrafter"/>
</dbReference>